<name>A0A023FUT6_AMBPA</name>
<evidence type="ECO:0000256" key="7">
    <source>
        <dbReference type="ARBA" id="ARBA00023043"/>
    </source>
</evidence>
<keyword evidence="9" id="KW-0472">Membrane</keyword>
<keyword evidence="6" id="KW-0528">Neurotoxin</keyword>
<feature type="repeat" description="ANK" evidence="10">
    <location>
        <begin position="160"/>
        <end position="192"/>
    </location>
</feature>
<dbReference type="InterPro" id="IPR014352">
    <property type="entry name" value="FERM/acyl-CoA-bd_prot_sf"/>
</dbReference>
<feature type="region of interest" description="Disordered" evidence="11">
    <location>
        <begin position="221"/>
        <end position="246"/>
    </location>
</feature>
<evidence type="ECO:0000259" key="12">
    <source>
        <dbReference type="PROSITE" id="PS51228"/>
    </source>
</evidence>
<dbReference type="PANTHER" id="PTHR24119">
    <property type="entry name" value="ACYL-COA-BINDING DOMAIN-CONTAINING PROTEIN 6"/>
    <property type="match status" value="1"/>
</dbReference>
<dbReference type="Pfam" id="PF12796">
    <property type="entry name" value="Ank_2"/>
    <property type="match status" value="1"/>
</dbReference>
<evidence type="ECO:0000256" key="6">
    <source>
        <dbReference type="ARBA" id="ARBA00023028"/>
    </source>
</evidence>
<evidence type="ECO:0000256" key="11">
    <source>
        <dbReference type="SAM" id="MobiDB-lite"/>
    </source>
</evidence>
<evidence type="ECO:0000256" key="4">
    <source>
        <dbReference type="ARBA" id="ARBA00022537"/>
    </source>
</evidence>
<dbReference type="GO" id="GO:0000062">
    <property type="term" value="F:fatty-acyl-CoA binding"/>
    <property type="evidence" value="ECO:0007669"/>
    <property type="project" value="InterPro"/>
</dbReference>
<keyword evidence="6" id="KW-0638">Presynaptic neurotoxin</keyword>
<evidence type="ECO:0000256" key="10">
    <source>
        <dbReference type="PROSITE-ProRule" id="PRU00023"/>
    </source>
</evidence>
<evidence type="ECO:0000256" key="3">
    <source>
        <dbReference type="ARBA" id="ARBA00022483"/>
    </source>
</evidence>
<keyword evidence="9" id="KW-1053">Target membrane</keyword>
<dbReference type="PRINTS" id="PR01415">
    <property type="entry name" value="ANKYRIN"/>
</dbReference>
<dbReference type="InterPro" id="IPR002110">
    <property type="entry name" value="Ankyrin_rpt"/>
</dbReference>
<dbReference type="SUPFAM" id="SSF47027">
    <property type="entry name" value="Acyl-CoA binding protein"/>
    <property type="match status" value="1"/>
</dbReference>
<reference evidence="13" key="1">
    <citation type="submission" date="2014-03" db="EMBL/GenBank/DDBJ databases">
        <title>The sialotranscriptome of Amblyomma triste, Amblyomma parvum and Amblyomma cajennense ticks, uncovered by 454-based RNA-seq.</title>
        <authorList>
            <person name="Garcia G.R."/>
            <person name="Gardinassi L.G."/>
            <person name="Ribeiro J.M."/>
            <person name="Anatrielo E."/>
            <person name="Ferreira B.R."/>
            <person name="Moreira H.N."/>
            <person name="Mafra C."/>
            <person name="Olegario M.M."/>
            <person name="Szabo P.J."/>
            <person name="Miranda-Santos I.K."/>
            <person name="Maruyama S.R."/>
        </authorList>
    </citation>
    <scope>NUCLEOTIDE SEQUENCE</scope>
    <source>
        <strain evidence="13">Araguapaz</strain>
        <tissue evidence="13">Salivary glands</tissue>
    </source>
</reference>
<feature type="domain" description="ACB" evidence="12">
    <location>
        <begin position="16"/>
        <end position="101"/>
    </location>
</feature>
<feature type="compositionally biased region" description="Low complexity" evidence="11">
    <location>
        <begin position="234"/>
        <end position="246"/>
    </location>
</feature>
<dbReference type="AlphaFoldDB" id="A0A023FUT6"/>
<keyword evidence="3" id="KW-0268">Exocytosis</keyword>
<keyword evidence="5" id="KW-0677">Repeat</keyword>
<keyword evidence="6" id="KW-0800">Toxin</keyword>
<dbReference type="Gene3D" id="1.25.40.20">
    <property type="entry name" value="Ankyrin repeat-containing domain"/>
    <property type="match status" value="1"/>
</dbReference>
<dbReference type="InterPro" id="IPR035984">
    <property type="entry name" value="Acyl-CoA-binding_sf"/>
</dbReference>
<dbReference type="GO" id="GO:0006887">
    <property type="term" value="P:exocytosis"/>
    <property type="evidence" value="ECO:0007669"/>
    <property type="project" value="UniProtKB-KW"/>
</dbReference>
<dbReference type="SUPFAM" id="SSF48403">
    <property type="entry name" value="Ankyrin repeat"/>
    <property type="match status" value="1"/>
</dbReference>
<dbReference type="EMBL" id="GBBL01001749">
    <property type="protein sequence ID" value="JAC25571.1"/>
    <property type="molecule type" value="mRNA"/>
</dbReference>
<feature type="repeat" description="ANK" evidence="10">
    <location>
        <begin position="193"/>
        <end position="225"/>
    </location>
</feature>
<dbReference type="SMART" id="SM00248">
    <property type="entry name" value="ANK"/>
    <property type="match status" value="2"/>
</dbReference>
<keyword evidence="8" id="KW-0446">Lipid-binding</keyword>
<dbReference type="InterPro" id="IPR036770">
    <property type="entry name" value="Ankyrin_rpt-contain_sf"/>
</dbReference>
<dbReference type="PROSITE" id="PS50297">
    <property type="entry name" value="ANK_REP_REGION"/>
    <property type="match status" value="2"/>
</dbReference>
<dbReference type="PROSITE" id="PS51228">
    <property type="entry name" value="ACB_2"/>
    <property type="match status" value="1"/>
</dbReference>
<evidence type="ECO:0000256" key="1">
    <source>
        <dbReference type="ARBA" id="ARBA00004175"/>
    </source>
</evidence>
<evidence type="ECO:0000256" key="2">
    <source>
        <dbReference type="ARBA" id="ARBA00018419"/>
    </source>
</evidence>
<dbReference type="GO" id="GO:0044231">
    <property type="term" value="C:host cell presynaptic membrane"/>
    <property type="evidence" value="ECO:0007669"/>
    <property type="project" value="UniProtKB-KW"/>
</dbReference>
<evidence type="ECO:0000256" key="8">
    <source>
        <dbReference type="ARBA" id="ARBA00023121"/>
    </source>
</evidence>
<keyword evidence="7 10" id="KW-0040">ANK repeat</keyword>
<dbReference type="PROSITE" id="PS50088">
    <property type="entry name" value="ANK_REPEAT"/>
    <property type="match status" value="2"/>
</dbReference>
<sequence>MAQGDHANDLNMWDKQKDLFAKAAEHIQANAGKLASDQLLYLYARYKQAHDGPCQSSRPAFYDLKGRQKWDAWRQLGDMSATTAMDEYVKFVCQLFPDWSPKEMKSSGRSMLGAVVSRPCAEPGVAPENKDAFDWAKEGCLERLVECLSDKALVHEHDEQGLSLLHWACDRGHLEVAKLLLDRGADPEAKDAEGQTPLHYAASCGHQQVAELLLKRGANRDVKDADGQTPAQVALSPELEALLSPS</sequence>
<dbReference type="PRINTS" id="PR00689">
    <property type="entry name" value="ACOABINDINGP"/>
</dbReference>
<evidence type="ECO:0000256" key="9">
    <source>
        <dbReference type="ARBA" id="ARBA00023298"/>
    </source>
</evidence>
<dbReference type="PANTHER" id="PTHR24119:SF0">
    <property type="entry name" value="ACYL-COA-BINDING DOMAIN-CONTAINING PROTEIN 6"/>
    <property type="match status" value="1"/>
</dbReference>
<organism evidence="13">
    <name type="scientific">Amblyomma parvum</name>
    <name type="common">South American tick</name>
    <dbReference type="NCBI Taxonomy" id="251391"/>
    <lineage>
        <taxon>Eukaryota</taxon>
        <taxon>Metazoa</taxon>
        <taxon>Ecdysozoa</taxon>
        <taxon>Arthropoda</taxon>
        <taxon>Chelicerata</taxon>
        <taxon>Arachnida</taxon>
        <taxon>Acari</taxon>
        <taxon>Parasitiformes</taxon>
        <taxon>Ixodida</taxon>
        <taxon>Ixodoidea</taxon>
        <taxon>Ixodidae</taxon>
        <taxon>Amblyomminae</taxon>
        <taxon>Amblyomma</taxon>
    </lineage>
</organism>
<dbReference type="GO" id="GO:0044218">
    <property type="term" value="C:other organism cell membrane"/>
    <property type="evidence" value="ECO:0007669"/>
    <property type="project" value="UniProtKB-KW"/>
</dbReference>
<evidence type="ECO:0000256" key="5">
    <source>
        <dbReference type="ARBA" id="ARBA00022737"/>
    </source>
</evidence>
<dbReference type="Gene3D" id="1.20.80.10">
    <property type="match status" value="1"/>
</dbReference>
<keyword evidence="4" id="KW-1052">Target cell membrane</keyword>
<proteinExistence type="evidence at transcript level"/>
<comment type="subcellular location">
    <subcellularLocation>
        <location evidence="1">Target cell membrane</location>
    </subcellularLocation>
</comment>
<protein>
    <recommendedName>
        <fullName evidence="2">Acyl-CoA-binding domain-containing protein 6</fullName>
    </recommendedName>
</protein>
<dbReference type="Pfam" id="PF00887">
    <property type="entry name" value="ACBP"/>
    <property type="match status" value="1"/>
</dbReference>
<dbReference type="InterPro" id="IPR000582">
    <property type="entry name" value="Acyl-CoA-binding_protein"/>
</dbReference>
<evidence type="ECO:0000313" key="13">
    <source>
        <dbReference type="EMBL" id="JAC25571.1"/>
    </source>
</evidence>
<accession>A0A023FUT6</accession>